<evidence type="ECO:0000313" key="2">
    <source>
        <dbReference type="Proteomes" id="UP001500279"/>
    </source>
</evidence>
<evidence type="ECO:0000313" key="1">
    <source>
        <dbReference type="EMBL" id="GAA0766389.1"/>
    </source>
</evidence>
<protein>
    <submittedName>
        <fullName evidence="1">Uncharacterized protein</fullName>
    </submittedName>
</protein>
<sequence length="114" mass="12832">MALVQTRNLTGLALEYALGVHLSYPVGYQFDTKGFSLYIEDERGQRQPWAASKDRQIRALCKEVTAYHLAGEWNAKHAHSDLKVEGARDQQTAELRCVLLAVGVQSFDTPRELL</sequence>
<proteinExistence type="predicted"/>
<keyword evidence="2" id="KW-1185">Reference proteome</keyword>
<organism evidence="1 2">
    <name type="scientific">Ideonella azotifigens</name>
    <dbReference type="NCBI Taxonomy" id="513160"/>
    <lineage>
        <taxon>Bacteria</taxon>
        <taxon>Pseudomonadati</taxon>
        <taxon>Pseudomonadota</taxon>
        <taxon>Betaproteobacteria</taxon>
        <taxon>Burkholderiales</taxon>
        <taxon>Sphaerotilaceae</taxon>
        <taxon>Ideonella</taxon>
    </lineage>
</organism>
<reference evidence="1 2" key="1">
    <citation type="journal article" date="2019" name="Int. J. Syst. Evol. Microbiol.">
        <title>The Global Catalogue of Microorganisms (GCM) 10K type strain sequencing project: providing services to taxonomists for standard genome sequencing and annotation.</title>
        <authorList>
            <consortium name="The Broad Institute Genomics Platform"/>
            <consortium name="The Broad Institute Genome Sequencing Center for Infectious Disease"/>
            <person name="Wu L."/>
            <person name="Ma J."/>
        </authorList>
    </citation>
    <scope>NUCLEOTIDE SEQUENCE [LARGE SCALE GENOMIC DNA]</scope>
    <source>
        <strain evidence="1 2">JCM 15503</strain>
    </source>
</reference>
<dbReference type="EMBL" id="BAAAEW010000042">
    <property type="protein sequence ID" value="GAA0766389.1"/>
    <property type="molecule type" value="Genomic_DNA"/>
</dbReference>
<name>A0ABN1KHA3_9BURK</name>
<accession>A0ABN1KHA3</accession>
<gene>
    <name evidence="1" type="ORF">GCM10009107_54490</name>
</gene>
<dbReference type="Proteomes" id="UP001500279">
    <property type="component" value="Unassembled WGS sequence"/>
</dbReference>
<dbReference type="RefSeq" id="WP_141287151.1">
    <property type="nucleotide sequence ID" value="NZ_BAAAEW010000042.1"/>
</dbReference>
<comment type="caution">
    <text evidence="1">The sequence shown here is derived from an EMBL/GenBank/DDBJ whole genome shotgun (WGS) entry which is preliminary data.</text>
</comment>